<gene>
    <name evidence="3" type="ORF">K227x_44750</name>
</gene>
<dbReference type="InterPro" id="IPR036761">
    <property type="entry name" value="TTHA0802/YceI-like_sf"/>
</dbReference>
<feature type="domain" description="Lipid/polyisoprenoid-binding YceI-like" evidence="2">
    <location>
        <begin position="26"/>
        <end position="186"/>
    </location>
</feature>
<keyword evidence="1" id="KW-0732">Signal</keyword>
<dbReference type="Proteomes" id="UP000318538">
    <property type="component" value="Chromosome"/>
</dbReference>
<evidence type="ECO:0000256" key="1">
    <source>
        <dbReference type="SAM" id="SignalP"/>
    </source>
</evidence>
<sequence precursor="true">MKMRILGSLMCALALVGMFQPVAAAELELVPGKSKIHFVGSKSDGQHKGGFKKFTVDSLADFENPQNSSITIVIEAASLWSDDDKLTNHLKNADFFDVRKYPKITFASSEIVSEKPVDKVAKAKIKGEMEMLGKKVAIEVPVDVTITEDFVELDGSFEIDRTKWGMTYGQGKVNNEVKIEVELVFKR</sequence>
<reference evidence="3 4" key="1">
    <citation type="submission" date="2019-02" db="EMBL/GenBank/DDBJ databases">
        <title>Deep-cultivation of Planctomycetes and their phenomic and genomic characterization uncovers novel biology.</title>
        <authorList>
            <person name="Wiegand S."/>
            <person name="Jogler M."/>
            <person name="Boedeker C."/>
            <person name="Pinto D."/>
            <person name="Vollmers J."/>
            <person name="Rivas-Marin E."/>
            <person name="Kohn T."/>
            <person name="Peeters S.H."/>
            <person name="Heuer A."/>
            <person name="Rast P."/>
            <person name="Oberbeckmann S."/>
            <person name="Bunk B."/>
            <person name="Jeske O."/>
            <person name="Meyerdierks A."/>
            <person name="Storesund J.E."/>
            <person name="Kallscheuer N."/>
            <person name="Luecker S."/>
            <person name="Lage O.M."/>
            <person name="Pohl T."/>
            <person name="Merkel B.J."/>
            <person name="Hornburger P."/>
            <person name="Mueller R.-W."/>
            <person name="Bruemmer F."/>
            <person name="Labrenz M."/>
            <person name="Spormann A.M."/>
            <person name="Op den Camp H."/>
            <person name="Overmann J."/>
            <person name="Amann R."/>
            <person name="Jetten M.S.M."/>
            <person name="Mascher T."/>
            <person name="Medema M.H."/>
            <person name="Devos D.P."/>
            <person name="Kaster A.-K."/>
            <person name="Ovreas L."/>
            <person name="Rohde M."/>
            <person name="Galperin M.Y."/>
            <person name="Jogler C."/>
        </authorList>
    </citation>
    <scope>NUCLEOTIDE SEQUENCE [LARGE SCALE GENOMIC DNA]</scope>
    <source>
        <strain evidence="3 4">K22_7</strain>
    </source>
</reference>
<dbReference type="PANTHER" id="PTHR34406">
    <property type="entry name" value="PROTEIN YCEI"/>
    <property type="match status" value="1"/>
</dbReference>
<protein>
    <recommendedName>
        <fullName evidence="2">Lipid/polyisoprenoid-binding YceI-like domain-containing protein</fullName>
    </recommendedName>
</protein>
<dbReference type="KEGG" id="rlc:K227x_44750"/>
<dbReference type="Pfam" id="PF04264">
    <property type="entry name" value="YceI"/>
    <property type="match status" value="1"/>
</dbReference>
<dbReference type="PANTHER" id="PTHR34406:SF1">
    <property type="entry name" value="PROTEIN YCEI"/>
    <property type="match status" value="1"/>
</dbReference>
<dbReference type="SMART" id="SM00867">
    <property type="entry name" value="YceI"/>
    <property type="match status" value="1"/>
</dbReference>
<evidence type="ECO:0000313" key="4">
    <source>
        <dbReference type="Proteomes" id="UP000318538"/>
    </source>
</evidence>
<dbReference type="RefSeq" id="WP_218933409.1">
    <property type="nucleotide sequence ID" value="NZ_CP036525.1"/>
</dbReference>
<feature type="signal peptide" evidence="1">
    <location>
        <begin position="1"/>
        <end position="24"/>
    </location>
</feature>
<dbReference type="Gene3D" id="2.40.128.110">
    <property type="entry name" value="Lipid/polyisoprenoid-binding, YceI-like"/>
    <property type="match status" value="1"/>
</dbReference>
<feature type="chain" id="PRO_5021956975" description="Lipid/polyisoprenoid-binding YceI-like domain-containing protein" evidence="1">
    <location>
        <begin position="25"/>
        <end position="187"/>
    </location>
</feature>
<name>A0A517NG58_9BACT</name>
<keyword evidence="4" id="KW-1185">Reference proteome</keyword>
<proteinExistence type="predicted"/>
<dbReference type="SUPFAM" id="SSF101874">
    <property type="entry name" value="YceI-like"/>
    <property type="match status" value="1"/>
</dbReference>
<evidence type="ECO:0000313" key="3">
    <source>
        <dbReference type="EMBL" id="QDT06068.1"/>
    </source>
</evidence>
<accession>A0A517NG58</accession>
<dbReference type="EMBL" id="CP036525">
    <property type="protein sequence ID" value="QDT06068.1"/>
    <property type="molecule type" value="Genomic_DNA"/>
</dbReference>
<organism evidence="3 4">
    <name type="scientific">Rubripirellula lacrimiformis</name>
    <dbReference type="NCBI Taxonomy" id="1930273"/>
    <lineage>
        <taxon>Bacteria</taxon>
        <taxon>Pseudomonadati</taxon>
        <taxon>Planctomycetota</taxon>
        <taxon>Planctomycetia</taxon>
        <taxon>Pirellulales</taxon>
        <taxon>Pirellulaceae</taxon>
        <taxon>Rubripirellula</taxon>
    </lineage>
</organism>
<dbReference type="AlphaFoldDB" id="A0A517NG58"/>
<evidence type="ECO:0000259" key="2">
    <source>
        <dbReference type="SMART" id="SM00867"/>
    </source>
</evidence>
<dbReference type="InterPro" id="IPR007372">
    <property type="entry name" value="Lipid/polyisoprenoid-bd_YceI"/>
</dbReference>